<dbReference type="Gene3D" id="3.80.10.10">
    <property type="entry name" value="Ribonuclease Inhibitor"/>
    <property type="match status" value="1"/>
</dbReference>
<gene>
    <name evidence="1" type="ORF">ODALV1_LOCUS26304</name>
</gene>
<accession>A0ABP1RUF9</accession>
<protein>
    <submittedName>
        <fullName evidence="1">Uncharacterized protein</fullName>
    </submittedName>
</protein>
<dbReference type="Proteomes" id="UP001642540">
    <property type="component" value="Unassembled WGS sequence"/>
</dbReference>
<proteinExistence type="predicted"/>
<evidence type="ECO:0000313" key="1">
    <source>
        <dbReference type="EMBL" id="CAL8136148.1"/>
    </source>
</evidence>
<reference evidence="1 2" key="1">
    <citation type="submission" date="2024-08" db="EMBL/GenBank/DDBJ databases">
        <authorList>
            <person name="Cucini C."/>
            <person name="Frati F."/>
        </authorList>
    </citation>
    <scope>NUCLEOTIDE SEQUENCE [LARGE SCALE GENOMIC DNA]</scope>
</reference>
<comment type="caution">
    <text evidence="1">The sequence shown here is derived from an EMBL/GenBank/DDBJ whole genome shotgun (WGS) entry which is preliminary data.</text>
</comment>
<sequence length="387" mass="45080">MNHLDISSSDFSWRDHFRKIIFELTPNLQYLALRKNQLSGPDFLTGPTFDPQKQGLKVNQHLTQLIVNGWTLEFPVTMTELLWHFPNIKILESLETDPRRATWFLCGLLKKVEYLRNTVDSHYLKNLAELRLFNVEKKRRIYLSTHLALALQPLQFPLKVLALDVGSELDDGVAKEMLQIILDTHANTLEELTLARQDGSVQFPDFPFGIQFPKLDKFRSTGKLVQNLEFLKDMPNLKLLFLEQEGQEIRLSKVGSSNSFVNPNLKEFKITDKFCTDEELNFLGEIMPNLTNITLGLSNKECFKSVCRIWKDVTILNINTRDIDEDAYWKTEDANEYITTNIRNLKGKASKIFNLFMHFYDEINNDLYNLYLELKSLNLGKFIEYLI</sequence>
<organism evidence="1 2">
    <name type="scientific">Orchesella dallaii</name>
    <dbReference type="NCBI Taxonomy" id="48710"/>
    <lineage>
        <taxon>Eukaryota</taxon>
        <taxon>Metazoa</taxon>
        <taxon>Ecdysozoa</taxon>
        <taxon>Arthropoda</taxon>
        <taxon>Hexapoda</taxon>
        <taxon>Collembola</taxon>
        <taxon>Entomobryomorpha</taxon>
        <taxon>Entomobryoidea</taxon>
        <taxon>Orchesellidae</taxon>
        <taxon>Orchesellinae</taxon>
        <taxon>Orchesella</taxon>
    </lineage>
</organism>
<dbReference type="EMBL" id="CAXLJM020000111">
    <property type="protein sequence ID" value="CAL8136148.1"/>
    <property type="molecule type" value="Genomic_DNA"/>
</dbReference>
<evidence type="ECO:0000313" key="2">
    <source>
        <dbReference type="Proteomes" id="UP001642540"/>
    </source>
</evidence>
<dbReference type="InterPro" id="IPR032675">
    <property type="entry name" value="LRR_dom_sf"/>
</dbReference>
<name>A0ABP1RUF9_9HEXA</name>
<dbReference type="SUPFAM" id="SSF52047">
    <property type="entry name" value="RNI-like"/>
    <property type="match status" value="1"/>
</dbReference>
<keyword evidence="2" id="KW-1185">Reference proteome</keyword>